<dbReference type="Pfam" id="PF00117">
    <property type="entry name" value="GATase"/>
    <property type="match status" value="1"/>
</dbReference>
<evidence type="ECO:0000256" key="5">
    <source>
        <dbReference type="ARBA" id="ARBA00022962"/>
    </source>
</evidence>
<dbReference type="PANTHER" id="PTHR42701:SF1">
    <property type="entry name" value="IMIDAZOLE GLYCEROL PHOSPHATE SYNTHASE SUBUNIT HISH"/>
    <property type="match status" value="1"/>
</dbReference>
<comment type="pathway">
    <text evidence="1 10">Amino-acid biosynthesis; L-histidine biosynthesis; L-histidine from 5-phospho-alpha-D-ribose 1-diphosphate: step 5/9.</text>
</comment>
<comment type="subcellular location">
    <subcellularLocation>
        <location evidence="10">Cytoplasm</location>
    </subcellularLocation>
</comment>
<keyword evidence="5 10" id="KW-0315">Glutamine amidotransferase</keyword>
<evidence type="ECO:0000256" key="11">
    <source>
        <dbReference type="PIRSR" id="PIRSR000495-1"/>
    </source>
</evidence>
<comment type="function">
    <text evidence="10">IGPS catalyzes the conversion of PRFAR and glutamine to IGP, AICAR and glutamate. The HisH subunit catalyzes the hydrolysis of glutamine to glutamate and ammonia as part of the synthesis of IGP and AICAR. The resulting ammonia molecule is channeled to the active site of HisF.</text>
</comment>
<comment type="catalytic activity">
    <reaction evidence="9 10">
        <text>L-glutamine + H2O = L-glutamate + NH4(+)</text>
        <dbReference type="Rhea" id="RHEA:15889"/>
        <dbReference type="ChEBI" id="CHEBI:15377"/>
        <dbReference type="ChEBI" id="CHEBI:28938"/>
        <dbReference type="ChEBI" id="CHEBI:29985"/>
        <dbReference type="ChEBI" id="CHEBI:58359"/>
        <dbReference type="EC" id="3.5.1.2"/>
    </reaction>
</comment>
<organism evidence="13">
    <name type="scientific">uncultured Prochlorococcus marinus clone ASNC1363</name>
    <dbReference type="NCBI Taxonomy" id="379364"/>
    <lineage>
        <taxon>Bacteria</taxon>
        <taxon>Bacillati</taxon>
        <taxon>Cyanobacteriota</taxon>
        <taxon>Cyanophyceae</taxon>
        <taxon>Synechococcales</taxon>
        <taxon>Prochlorococcaceae</taxon>
        <taxon>Prochlorococcus</taxon>
    </lineage>
</organism>
<feature type="active site" description="Nucleophile" evidence="10 11">
    <location>
        <position position="91"/>
    </location>
</feature>
<protein>
    <recommendedName>
        <fullName evidence="10">Imidazole glycerol phosphate synthase subunit HisH</fullName>
        <ecNumber evidence="10">4.3.2.10</ecNumber>
    </recommendedName>
    <alternativeName>
        <fullName evidence="10">IGP synthase glutaminase subunit</fullName>
        <ecNumber evidence="10">3.5.1.2</ecNumber>
    </alternativeName>
    <alternativeName>
        <fullName evidence="10">IGP synthase subunit HisH</fullName>
    </alternativeName>
    <alternativeName>
        <fullName evidence="10">ImGP synthase subunit HisH</fullName>
        <shortName evidence="10">IGPS subunit HisH</shortName>
    </alternativeName>
</protein>
<accession>Q1PLA3</accession>
<dbReference type="GO" id="GO:0016829">
    <property type="term" value="F:lyase activity"/>
    <property type="evidence" value="ECO:0007669"/>
    <property type="project" value="UniProtKB-KW"/>
</dbReference>
<dbReference type="HAMAP" id="MF_00278">
    <property type="entry name" value="HisH"/>
    <property type="match status" value="1"/>
</dbReference>
<evidence type="ECO:0000256" key="3">
    <source>
        <dbReference type="ARBA" id="ARBA00022605"/>
    </source>
</evidence>
<dbReference type="InterPro" id="IPR010139">
    <property type="entry name" value="Imidazole-glycPsynth_HisH"/>
</dbReference>
<dbReference type="InterPro" id="IPR017926">
    <property type="entry name" value="GATASE"/>
</dbReference>
<dbReference type="AlphaFoldDB" id="Q1PLA3"/>
<dbReference type="UniPathway" id="UPA00031">
    <property type="reaction ID" value="UER00010"/>
</dbReference>
<dbReference type="GO" id="GO:0000105">
    <property type="term" value="P:L-histidine biosynthetic process"/>
    <property type="evidence" value="ECO:0007669"/>
    <property type="project" value="UniProtKB-UniRule"/>
</dbReference>
<dbReference type="SUPFAM" id="SSF52317">
    <property type="entry name" value="Class I glutamine amidotransferase-like"/>
    <property type="match status" value="1"/>
</dbReference>
<feature type="active site" evidence="10 11">
    <location>
        <position position="200"/>
    </location>
</feature>
<evidence type="ECO:0000313" key="13">
    <source>
        <dbReference type="EMBL" id="ABE10776.1"/>
    </source>
</evidence>
<comment type="catalytic activity">
    <reaction evidence="8 10">
        <text>5-[(5-phospho-1-deoxy-D-ribulos-1-ylimino)methylamino]-1-(5-phospho-beta-D-ribosyl)imidazole-4-carboxamide + L-glutamine = D-erythro-1-(imidazol-4-yl)glycerol 3-phosphate + 5-amino-1-(5-phospho-beta-D-ribosyl)imidazole-4-carboxamide + L-glutamate + H(+)</text>
        <dbReference type="Rhea" id="RHEA:24793"/>
        <dbReference type="ChEBI" id="CHEBI:15378"/>
        <dbReference type="ChEBI" id="CHEBI:29985"/>
        <dbReference type="ChEBI" id="CHEBI:58278"/>
        <dbReference type="ChEBI" id="CHEBI:58359"/>
        <dbReference type="ChEBI" id="CHEBI:58475"/>
        <dbReference type="ChEBI" id="CHEBI:58525"/>
        <dbReference type="EC" id="4.3.2.10"/>
    </reaction>
</comment>
<sequence>MAIKNGNYLMKRILIVDYGMGNLHSVASAIRKLGYDSKISSDKKEILNASHLILPGVGQFTKAISNLKLSGLDETLVEASNSKNVKILGICLGMQILCKSSSEGEVITQGLGLIKTDVIKLDQDKDYKLPHIGFNEVTFDKNSIFKNSEKIVKDFYFVHSYCLRNFAEDKDTVLGYSKYKNEFISFYQKGLLFATQFHPEKSQSNGLNFLKLFFEL</sequence>
<keyword evidence="10" id="KW-0963">Cytoplasm</keyword>
<evidence type="ECO:0000259" key="12">
    <source>
        <dbReference type="Pfam" id="PF00117"/>
    </source>
</evidence>
<evidence type="ECO:0000256" key="10">
    <source>
        <dbReference type="HAMAP-Rule" id="MF_00278"/>
    </source>
</evidence>
<keyword evidence="7 10" id="KW-0456">Lyase</keyword>
<dbReference type="GO" id="GO:0005737">
    <property type="term" value="C:cytoplasm"/>
    <property type="evidence" value="ECO:0007669"/>
    <property type="project" value="UniProtKB-SubCell"/>
</dbReference>
<evidence type="ECO:0000256" key="2">
    <source>
        <dbReference type="ARBA" id="ARBA00011152"/>
    </source>
</evidence>
<dbReference type="PROSITE" id="PS51273">
    <property type="entry name" value="GATASE_TYPE_1"/>
    <property type="match status" value="1"/>
</dbReference>
<comment type="subunit">
    <text evidence="2 10">Heterodimer of HisH and HisF.</text>
</comment>
<dbReference type="InterPro" id="IPR029062">
    <property type="entry name" value="Class_I_gatase-like"/>
</dbReference>
<proteinExistence type="inferred from homology"/>
<dbReference type="EC" id="3.5.1.2" evidence="10"/>
<evidence type="ECO:0000256" key="4">
    <source>
        <dbReference type="ARBA" id="ARBA00022801"/>
    </source>
</evidence>
<keyword evidence="3 10" id="KW-0028">Amino-acid biosynthesis</keyword>
<dbReference type="GO" id="GO:0004359">
    <property type="term" value="F:glutaminase activity"/>
    <property type="evidence" value="ECO:0007669"/>
    <property type="project" value="UniProtKB-EC"/>
</dbReference>
<dbReference type="CDD" id="cd01748">
    <property type="entry name" value="GATase1_IGP_Synthase"/>
    <property type="match status" value="1"/>
</dbReference>
<evidence type="ECO:0000256" key="8">
    <source>
        <dbReference type="ARBA" id="ARBA00047838"/>
    </source>
</evidence>
<dbReference type="Gene3D" id="3.40.50.880">
    <property type="match status" value="1"/>
</dbReference>
<keyword evidence="4 10" id="KW-0378">Hydrolase</keyword>
<reference evidence="13" key="2">
    <citation type="submission" date="2006-04" db="EMBL/GenBank/DDBJ databases">
        <title>Sequencing of the draft fosmids and assembly of Prochlorococcus marinus environmental genome fragment.</title>
        <authorList>
            <consortium name="US DOE Joint Genome Institute (JGI)"/>
            <person name="Copeland A."/>
            <person name="Lucas S."/>
            <person name="Lapidus A."/>
            <person name="Barry K."/>
            <person name="Detter J.C."/>
            <person name="Glavina T."/>
            <person name="Hammon N."/>
            <person name="Israni S."/>
            <person name="Richardson P."/>
        </authorList>
    </citation>
    <scope>NUCLEOTIDE SEQUENCE</scope>
</reference>
<keyword evidence="6 10" id="KW-0368">Histidine biosynthesis</keyword>
<dbReference type="PIRSF" id="PIRSF000495">
    <property type="entry name" value="Amidotransf_hisH"/>
    <property type="match status" value="1"/>
</dbReference>
<gene>
    <name evidence="13" type="primary">hish</name>
    <name evidence="10" type="synonym">hisH</name>
    <name evidence="13" type="ORF">ASNC1363_0006</name>
</gene>
<evidence type="ECO:0000256" key="9">
    <source>
        <dbReference type="ARBA" id="ARBA00049534"/>
    </source>
</evidence>
<dbReference type="EC" id="4.3.2.10" evidence="10"/>
<reference evidence="13" key="1">
    <citation type="journal article" date="2006" name="Science">
        <title>Genomic islands and the ecology and evolution of Prochlorococcus.</title>
        <authorList>
            <person name="Coleman M.L."/>
            <person name="Sullivan M.B."/>
            <person name="Martiny A.C."/>
            <person name="Steglich C."/>
            <person name="Barry K."/>
            <person name="Delong E.F."/>
            <person name="Chisholm S.W."/>
        </authorList>
    </citation>
    <scope>NUCLEOTIDE SEQUENCE</scope>
</reference>
<dbReference type="NCBIfam" id="TIGR01855">
    <property type="entry name" value="IMP_synth_hisH"/>
    <property type="match status" value="1"/>
</dbReference>
<feature type="active site" evidence="10 11">
    <location>
        <position position="198"/>
    </location>
</feature>
<evidence type="ECO:0000256" key="1">
    <source>
        <dbReference type="ARBA" id="ARBA00005091"/>
    </source>
</evidence>
<dbReference type="EMBL" id="DQ366712">
    <property type="protein sequence ID" value="ABE10776.1"/>
    <property type="molecule type" value="Genomic_DNA"/>
</dbReference>
<keyword evidence="13" id="KW-0808">Transferase</keyword>
<dbReference type="PANTHER" id="PTHR42701">
    <property type="entry name" value="IMIDAZOLE GLYCEROL PHOSPHATE SYNTHASE SUBUNIT HISH"/>
    <property type="match status" value="1"/>
</dbReference>
<name>Q1PLA3_PROMR</name>
<dbReference type="GO" id="GO:0000107">
    <property type="term" value="F:imidazoleglycerol-phosphate synthase activity"/>
    <property type="evidence" value="ECO:0007669"/>
    <property type="project" value="UniProtKB-UniRule"/>
</dbReference>
<feature type="domain" description="Glutamine amidotransferase" evidence="12">
    <location>
        <begin position="14"/>
        <end position="213"/>
    </location>
</feature>
<evidence type="ECO:0000256" key="7">
    <source>
        <dbReference type="ARBA" id="ARBA00023239"/>
    </source>
</evidence>
<evidence type="ECO:0000256" key="6">
    <source>
        <dbReference type="ARBA" id="ARBA00023102"/>
    </source>
</evidence>